<dbReference type="OrthoDB" id="1098105at2"/>
<dbReference type="InterPro" id="IPR033803">
    <property type="entry name" value="CBD-like_Golvesin-Xly"/>
</dbReference>
<evidence type="ECO:0000313" key="3">
    <source>
        <dbReference type="Proteomes" id="UP000199452"/>
    </source>
</evidence>
<accession>A0A1G6NK40</accession>
<name>A0A1G6NK40_9BACT</name>
<reference evidence="2 3" key="1">
    <citation type="submission" date="2016-09" db="EMBL/GenBank/DDBJ databases">
        <authorList>
            <person name="Capua I."/>
            <person name="De Benedictis P."/>
            <person name="Joannis T."/>
            <person name="Lombin L.H."/>
            <person name="Cattoli G."/>
        </authorList>
    </citation>
    <scope>NUCLEOTIDE SEQUENCE [LARGE SCALE GENOMIC DNA]</scope>
    <source>
        <strain evidence="2 3">A7P-90m</strain>
    </source>
</reference>
<dbReference type="AlphaFoldDB" id="A0A1G6NK40"/>
<dbReference type="Proteomes" id="UP000199452">
    <property type="component" value="Unassembled WGS sequence"/>
</dbReference>
<sequence>MVFTSWDEESALIVDNEDKGFSVTNSQNQGLLRKLANRFEKSGDEYQGYSWWGVGGRWRKYVGEIFYGKYVYSATAIRSGNGVAQASWILPLTKEGQYDVYVFIAKEKGESDNEALGEYHYSIYHDDGVDKVTVNTKEVDAGWVLLGTYFCTPGNAKVVISNESNARVVIADAVKAVLL</sequence>
<dbReference type="RefSeq" id="WP_092439136.1">
    <property type="nucleotide sequence ID" value="NZ_FMYP01000043.1"/>
</dbReference>
<gene>
    <name evidence="2" type="ORF">SAMN05216323_104324</name>
</gene>
<dbReference type="STRING" id="1640674.SAMN05216323_104324"/>
<feature type="domain" description="Golvesin/Xly CBD-like" evidence="1">
    <location>
        <begin position="55"/>
        <end position="175"/>
    </location>
</feature>
<keyword evidence="3" id="KW-1185">Reference proteome</keyword>
<protein>
    <recommendedName>
        <fullName evidence="1">Golvesin/Xly CBD-like domain-containing protein</fullName>
    </recommendedName>
</protein>
<organism evidence="2 3">
    <name type="scientific">Williamwhitmania taraxaci</name>
    <dbReference type="NCBI Taxonomy" id="1640674"/>
    <lineage>
        <taxon>Bacteria</taxon>
        <taxon>Pseudomonadati</taxon>
        <taxon>Bacteroidota</taxon>
        <taxon>Bacteroidia</taxon>
        <taxon>Bacteroidales</taxon>
        <taxon>Williamwhitmaniaceae</taxon>
        <taxon>Williamwhitmania</taxon>
    </lineage>
</organism>
<evidence type="ECO:0000259" key="1">
    <source>
        <dbReference type="Pfam" id="PF25275"/>
    </source>
</evidence>
<proteinExistence type="predicted"/>
<evidence type="ECO:0000313" key="2">
    <source>
        <dbReference type="EMBL" id="SDC67515.1"/>
    </source>
</evidence>
<dbReference type="EMBL" id="FMYP01000043">
    <property type="protein sequence ID" value="SDC67515.1"/>
    <property type="molecule type" value="Genomic_DNA"/>
</dbReference>
<dbReference type="Pfam" id="PF25275">
    <property type="entry name" value="Golvesin_C"/>
    <property type="match status" value="1"/>
</dbReference>